<evidence type="ECO:0000256" key="7">
    <source>
        <dbReference type="SAM" id="Phobius"/>
    </source>
</evidence>
<evidence type="ECO:0000259" key="8">
    <source>
        <dbReference type="PROSITE" id="PS52029"/>
    </source>
</evidence>
<evidence type="ECO:0000313" key="9">
    <source>
        <dbReference type="EMBL" id="EEH63641.1"/>
    </source>
</evidence>
<dbReference type="GO" id="GO:0018104">
    <property type="term" value="P:peptidoglycan-protein cross-linking"/>
    <property type="evidence" value="ECO:0007669"/>
    <property type="project" value="TreeGrafter"/>
</dbReference>
<reference evidence="9 10" key="1">
    <citation type="submission" date="2009-01" db="EMBL/GenBank/DDBJ databases">
        <authorList>
            <person name="Qin X."/>
            <person name="Bachman B."/>
            <person name="Battles P."/>
            <person name="Bell A."/>
            <person name="Bess C."/>
            <person name="Bickham C."/>
            <person name="Chaboub L."/>
            <person name="Chen D."/>
            <person name="Coyle M."/>
            <person name="Deiros D.R."/>
            <person name="Dinh H."/>
            <person name="Forbes L."/>
            <person name="Fowler G."/>
            <person name="Francisco L."/>
            <person name="Fu Q."/>
            <person name="Gubbala S."/>
            <person name="Hale W."/>
            <person name="Han Y."/>
            <person name="Hemphill L."/>
            <person name="Highlander S.K."/>
            <person name="Hirani K."/>
            <person name="Hogues M."/>
            <person name="Jackson L."/>
            <person name="Jakkamsetti A."/>
            <person name="Javaid M."/>
            <person name="Jiang H."/>
            <person name="Korchina V."/>
            <person name="Kovar C."/>
            <person name="Lara F."/>
            <person name="Lee S."/>
            <person name="Mata R."/>
            <person name="Mathew T."/>
            <person name="Moen C."/>
            <person name="Morales K."/>
            <person name="Munidasa M."/>
            <person name="Nazareth L."/>
            <person name="Ngo R."/>
            <person name="Nguyen L."/>
            <person name="Okwuonu G."/>
            <person name="Ongeri F."/>
            <person name="Patil S."/>
            <person name="Petrosino J."/>
            <person name="Pham C."/>
            <person name="Pham P."/>
            <person name="Pu L.-L."/>
            <person name="Puazo M."/>
            <person name="Raj R."/>
            <person name="Reid J."/>
            <person name="Rouhana J."/>
            <person name="Saada N."/>
            <person name="Shang Y."/>
            <person name="Simmons D."/>
            <person name="Thornton R."/>
            <person name="Warren J."/>
            <person name="Weissenberger G."/>
            <person name="Zhang J."/>
            <person name="Zhang L."/>
            <person name="Zhou C."/>
            <person name="Zhu D."/>
            <person name="Muzny D."/>
            <person name="Worley K."/>
            <person name="Gibbs R."/>
        </authorList>
    </citation>
    <scope>NUCLEOTIDE SEQUENCE [LARGE SCALE GENOMIC DNA]</scope>
    <source>
        <strain evidence="9 10">DSM 15436</strain>
    </source>
</reference>
<evidence type="ECO:0000256" key="3">
    <source>
        <dbReference type="ARBA" id="ARBA00022960"/>
    </source>
</evidence>
<dbReference type="SUPFAM" id="SSF141523">
    <property type="entry name" value="L,D-transpeptidase catalytic domain-like"/>
    <property type="match status" value="1"/>
</dbReference>
<dbReference type="RefSeq" id="WP_006546432.1">
    <property type="nucleotide sequence ID" value="NZ_DS999543.1"/>
</dbReference>
<protein>
    <submittedName>
        <fullName evidence="9">ErfK/YbiS/YcfS/YnhG</fullName>
    </submittedName>
</protein>
<keyword evidence="7" id="KW-1133">Transmembrane helix</keyword>
<organism evidence="9 10">
    <name type="scientific">Gleimia coleocanis DSM 15436</name>
    <dbReference type="NCBI Taxonomy" id="525245"/>
    <lineage>
        <taxon>Bacteria</taxon>
        <taxon>Bacillati</taxon>
        <taxon>Actinomycetota</taxon>
        <taxon>Actinomycetes</taxon>
        <taxon>Actinomycetales</taxon>
        <taxon>Actinomycetaceae</taxon>
        <taxon>Gleimia</taxon>
    </lineage>
</organism>
<comment type="pathway">
    <text evidence="1 6">Cell wall biogenesis; peptidoglycan biosynthesis.</text>
</comment>
<accession>C0W0R7</accession>
<keyword evidence="4 6" id="KW-0573">Peptidoglycan synthesis</keyword>
<dbReference type="Pfam" id="PF03734">
    <property type="entry name" value="YkuD"/>
    <property type="match status" value="1"/>
</dbReference>
<evidence type="ECO:0000256" key="2">
    <source>
        <dbReference type="ARBA" id="ARBA00022679"/>
    </source>
</evidence>
<gene>
    <name evidence="9" type="ORF">HMPREF0044_0660</name>
</gene>
<keyword evidence="10" id="KW-1185">Reference proteome</keyword>
<dbReference type="GO" id="GO:0005576">
    <property type="term" value="C:extracellular region"/>
    <property type="evidence" value="ECO:0007669"/>
    <property type="project" value="TreeGrafter"/>
</dbReference>
<dbReference type="GO" id="GO:0071972">
    <property type="term" value="F:peptidoglycan L,D-transpeptidase activity"/>
    <property type="evidence" value="ECO:0007669"/>
    <property type="project" value="TreeGrafter"/>
</dbReference>
<keyword evidence="2" id="KW-0808">Transferase</keyword>
<dbReference type="InterPro" id="IPR022029">
    <property type="entry name" value="YoaR-like_PG-bd"/>
</dbReference>
<evidence type="ECO:0000256" key="6">
    <source>
        <dbReference type="PROSITE-ProRule" id="PRU01373"/>
    </source>
</evidence>
<dbReference type="Gene3D" id="2.40.440.10">
    <property type="entry name" value="L,D-transpeptidase catalytic domain-like"/>
    <property type="match status" value="1"/>
</dbReference>
<feature type="active site" description="Nucleophile" evidence="6">
    <location>
        <position position="465"/>
    </location>
</feature>
<dbReference type="GO" id="GO:0008360">
    <property type="term" value="P:regulation of cell shape"/>
    <property type="evidence" value="ECO:0007669"/>
    <property type="project" value="UniProtKB-UniRule"/>
</dbReference>
<keyword evidence="3 6" id="KW-0133">Cell shape</keyword>
<feature type="active site" description="Proton donor/acceptor" evidence="6">
    <location>
        <position position="445"/>
    </location>
</feature>
<dbReference type="CDD" id="cd16913">
    <property type="entry name" value="YkuD_like"/>
    <property type="match status" value="1"/>
</dbReference>
<dbReference type="Proteomes" id="UP000010301">
    <property type="component" value="Unassembled WGS sequence"/>
</dbReference>
<dbReference type="AlphaFoldDB" id="C0W0R7"/>
<dbReference type="GO" id="GO:0071555">
    <property type="term" value="P:cell wall organization"/>
    <property type="evidence" value="ECO:0007669"/>
    <property type="project" value="UniProtKB-UniRule"/>
</dbReference>
<evidence type="ECO:0000256" key="1">
    <source>
        <dbReference type="ARBA" id="ARBA00004752"/>
    </source>
</evidence>
<evidence type="ECO:0000313" key="10">
    <source>
        <dbReference type="Proteomes" id="UP000010301"/>
    </source>
</evidence>
<dbReference type="InterPro" id="IPR005490">
    <property type="entry name" value="LD_TPept_cat_dom"/>
</dbReference>
<feature type="domain" description="L,D-TPase catalytic" evidence="8">
    <location>
        <begin position="366"/>
        <end position="489"/>
    </location>
</feature>
<feature type="transmembrane region" description="Helical" evidence="7">
    <location>
        <begin position="21"/>
        <end position="43"/>
    </location>
</feature>
<dbReference type="InterPro" id="IPR050979">
    <property type="entry name" value="LD-transpeptidase"/>
</dbReference>
<dbReference type="HOGENOM" id="CLU_029999_1_0_11"/>
<keyword evidence="7" id="KW-0812">Transmembrane</keyword>
<dbReference type="STRING" id="525245.HMPREF0044_0660"/>
<name>C0W0R7_9ACTO</name>
<keyword evidence="5 6" id="KW-0961">Cell wall biogenesis/degradation</keyword>
<dbReference type="InterPro" id="IPR038063">
    <property type="entry name" value="Transpep_catalytic_dom"/>
</dbReference>
<dbReference type="PANTHER" id="PTHR30582:SF2">
    <property type="entry name" value="L,D-TRANSPEPTIDASE YCIB-RELATED"/>
    <property type="match status" value="1"/>
</dbReference>
<dbReference type="PROSITE" id="PS52029">
    <property type="entry name" value="LD_TPASE"/>
    <property type="match status" value="1"/>
</dbReference>
<sequence length="490" mass="53240">MDAVESVEPVAAKKTGLKLKITAGIAAVLAITLGGSSVAYGMYFEDRALPSVTIAGQDVSGMKEAEIAKMITDQAGKQKLKFKVGEKEVTATYAEIGVETDAEATAKNVLKANQSIWNRFTAYFNPTKQQVVTKFNETKFNDFLGTLEKTLDKPRQDAALNVNAETGEFSVVPGKMGEVVDKEDLRTQVEAQVMNLTSEPIITKIVSLEPELTDAEVTAFQQKATELANLDLTFFEGEEDITIEYLQKVGLISFKDAAGKTVEPKYDADKVREFVAKLAEQTNEEPEPALHNVNGAGKVLAVAKEGKPGWKVNNASAVADAAVNSLAAGKAFRGEFTYDKIQQKVETRLIADGAENLAYQAAPGERWIDINLSNYTMTAYEGATPVFFTDQIVPGANETPTVVGKFAVYLKYNVQDMRGTNFDGTPYLTKGVPWVTYFHGGYAIHGAPWRSVFGLGHGGNGTHGCINTPTGNAKWIYDWSQMGDPVVVHY</sequence>
<dbReference type="eggNOG" id="COG1376">
    <property type="taxonomic scope" value="Bacteria"/>
</dbReference>
<dbReference type="Pfam" id="PF12229">
    <property type="entry name" value="PG_binding_4"/>
    <property type="match status" value="2"/>
</dbReference>
<comment type="caution">
    <text evidence="9">The sequence shown here is derived from an EMBL/GenBank/DDBJ whole genome shotgun (WGS) entry which is preliminary data.</text>
</comment>
<dbReference type="EMBL" id="ACFG01000030">
    <property type="protein sequence ID" value="EEH63641.1"/>
    <property type="molecule type" value="Genomic_DNA"/>
</dbReference>
<keyword evidence="7" id="KW-0472">Membrane</keyword>
<dbReference type="OrthoDB" id="3176960at2"/>
<dbReference type="UniPathway" id="UPA00219"/>
<proteinExistence type="predicted"/>
<evidence type="ECO:0000256" key="5">
    <source>
        <dbReference type="ARBA" id="ARBA00023316"/>
    </source>
</evidence>
<dbReference type="PANTHER" id="PTHR30582">
    <property type="entry name" value="L,D-TRANSPEPTIDASE"/>
    <property type="match status" value="1"/>
</dbReference>
<evidence type="ECO:0000256" key="4">
    <source>
        <dbReference type="ARBA" id="ARBA00022984"/>
    </source>
</evidence>
<dbReference type="GO" id="GO:0016740">
    <property type="term" value="F:transferase activity"/>
    <property type="evidence" value="ECO:0007669"/>
    <property type="project" value="UniProtKB-KW"/>
</dbReference>